<dbReference type="InterPro" id="IPR052358">
    <property type="entry name" value="Aro_Compnd_Degr_Hydrolases"/>
</dbReference>
<proteinExistence type="predicted"/>
<gene>
    <name evidence="2" type="ORF">ACFPP7_02135</name>
</gene>
<accession>A0ABW0Q723</accession>
<protein>
    <submittedName>
        <fullName evidence="2">Amidohydrolase family protein</fullName>
    </submittedName>
</protein>
<dbReference type="RefSeq" id="WP_068835853.1">
    <property type="nucleotide sequence ID" value="NZ_JBHSMX010000004.1"/>
</dbReference>
<dbReference type="InterPro" id="IPR006680">
    <property type="entry name" value="Amidohydro-rel"/>
</dbReference>
<dbReference type="SUPFAM" id="SSF51556">
    <property type="entry name" value="Metallo-dependent hydrolases"/>
    <property type="match status" value="1"/>
</dbReference>
<dbReference type="Proteomes" id="UP001596084">
    <property type="component" value="Unassembled WGS sequence"/>
</dbReference>
<evidence type="ECO:0000259" key="1">
    <source>
        <dbReference type="Pfam" id="PF04909"/>
    </source>
</evidence>
<dbReference type="Gene3D" id="3.20.20.140">
    <property type="entry name" value="Metal-dependent hydrolases"/>
    <property type="match status" value="1"/>
</dbReference>
<evidence type="ECO:0000313" key="3">
    <source>
        <dbReference type="Proteomes" id="UP001596084"/>
    </source>
</evidence>
<name>A0ABW0Q723_9BURK</name>
<feature type="domain" description="Amidohydrolase-related" evidence="1">
    <location>
        <begin position="13"/>
        <end position="272"/>
    </location>
</feature>
<dbReference type="EMBL" id="JBHSMX010000004">
    <property type="protein sequence ID" value="MFC5519717.1"/>
    <property type="molecule type" value="Genomic_DNA"/>
</dbReference>
<keyword evidence="3" id="KW-1185">Reference proteome</keyword>
<dbReference type="InterPro" id="IPR032466">
    <property type="entry name" value="Metal_Hydrolase"/>
</dbReference>
<evidence type="ECO:0000313" key="2">
    <source>
        <dbReference type="EMBL" id="MFC5519717.1"/>
    </source>
</evidence>
<sequence>MQATQNKTYAGACDCHVHIYEDKYPLIPNVAVIPPHSPVSAYREVQQALGLERAVIVQPTGYGFDNSCTLDALAQMGDAARGIALVAPDAPDAEIQRLHDGGMRGVRYMMIGGPLSWDSLEPMATRLKDFDWMINLQLDGRNLPDHEEVLKRLPCQLVIDHNGKFLEPVSPDHPSFQSLLRVLDTGRAWVKLSAPYETSQTGAPGYDDVSLLARTLAEKFPERCLWASNWPHPGRKPAPSDVAMYELLFAWTSSDAMRQKILVDNPAQLYGFE</sequence>
<dbReference type="PANTHER" id="PTHR35563">
    <property type="entry name" value="BARREL METAL-DEPENDENT HYDROLASE, PUTATIVE (AFU_ORTHOLOGUE AFUA_1G16240)-RELATED"/>
    <property type="match status" value="1"/>
</dbReference>
<dbReference type="PANTHER" id="PTHR35563:SF2">
    <property type="entry name" value="BARREL METAL-DEPENDENT HYDROLASE, PUTATIVE (AFU_ORTHOLOGUE AFUA_1G16240)-RELATED"/>
    <property type="match status" value="1"/>
</dbReference>
<comment type="caution">
    <text evidence="2">The sequence shown here is derived from an EMBL/GenBank/DDBJ whole genome shotgun (WGS) entry which is preliminary data.</text>
</comment>
<reference evidence="3" key="1">
    <citation type="journal article" date="2019" name="Int. J. Syst. Evol. Microbiol.">
        <title>The Global Catalogue of Microorganisms (GCM) 10K type strain sequencing project: providing services to taxonomists for standard genome sequencing and annotation.</title>
        <authorList>
            <consortium name="The Broad Institute Genomics Platform"/>
            <consortium name="The Broad Institute Genome Sequencing Center for Infectious Disease"/>
            <person name="Wu L."/>
            <person name="Ma J."/>
        </authorList>
    </citation>
    <scope>NUCLEOTIDE SEQUENCE [LARGE SCALE GENOMIC DNA]</scope>
    <source>
        <strain evidence="3">CGMCC 4.7277</strain>
    </source>
</reference>
<dbReference type="Pfam" id="PF04909">
    <property type="entry name" value="Amidohydro_2"/>
    <property type="match status" value="1"/>
</dbReference>
<organism evidence="2 3">
    <name type="scientific">Polaromonas jejuensis</name>
    <dbReference type="NCBI Taxonomy" id="457502"/>
    <lineage>
        <taxon>Bacteria</taxon>
        <taxon>Pseudomonadati</taxon>
        <taxon>Pseudomonadota</taxon>
        <taxon>Betaproteobacteria</taxon>
        <taxon>Burkholderiales</taxon>
        <taxon>Comamonadaceae</taxon>
        <taxon>Polaromonas</taxon>
    </lineage>
</organism>